<comment type="function">
    <text evidence="6">Ligates lysine onto the cytidine present at position 34 of the AUA codon-specific tRNA(Ile) that contains the anticodon CAU, in an ATP-dependent manner. Cytidine is converted to lysidine, thus changing the amino acid specificity of the tRNA from methionine to isoleucine.</text>
</comment>
<dbReference type="SUPFAM" id="SSF52402">
    <property type="entry name" value="Adenine nucleotide alpha hydrolases-like"/>
    <property type="match status" value="1"/>
</dbReference>
<dbReference type="InterPro" id="IPR014729">
    <property type="entry name" value="Rossmann-like_a/b/a_fold"/>
</dbReference>
<evidence type="ECO:0000313" key="9">
    <source>
        <dbReference type="EMBL" id="MBK0332985.1"/>
    </source>
</evidence>
<evidence type="ECO:0000256" key="4">
    <source>
        <dbReference type="ARBA" id="ARBA00022840"/>
    </source>
</evidence>
<feature type="coiled-coil region" evidence="7">
    <location>
        <begin position="256"/>
        <end position="283"/>
    </location>
</feature>
<evidence type="ECO:0000256" key="2">
    <source>
        <dbReference type="ARBA" id="ARBA00022694"/>
    </source>
</evidence>
<evidence type="ECO:0000256" key="6">
    <source>
        <dbReference type="HAMAP-Rule" id="MF_01161"/>
    </source>
</evidence>
<name>A0ABS1BED2_9MICO</name>
<gene>
    <name evidence="6 9" type="primary">tilS</name>
    <name evidence="9" type="ORF">I8D64_16405</name>
</gene>
<protein>
    <recommendedName>
        <fullName evidence="6">tRNA(Ile)-lysidine synthase</fullName>
        <ecNumber evidence="6">6.3.4.19</ecNumber>
    </recommendedName>
    <alternativeName>
        <fullName evidence="6">tRNA(Ile)-2-lysyl-cytidine synthase</fullName>
    </alternativeName>
    <alternativeName>
        <fullName evidence="6">tRNA(Ile)-lysidine synthetase</fullName>
    </alternativeName>
</protein>
<accession>A0ABS1BED2</accession>
<dbReference type="PANTHER" id="PTHR43033:SF1">
    <property type="entry name" value="TRNA(ILE)-LYSIDINE SYNTHASE-RELATED"/>
    <property type="match status" value="1"/>
</dbReference>
<evidence type="ECO:0000256" key="7">
    <source>
        <dbReference type="SAM" id="Coils"/>
    </source>
</evidence>
<comment type="caution">
    <text evidence="9">The sequence shown here is derived from an EMBL/GenBank/DDBJ whole genome shotgun (WGS) entry which is preliminary data.</text>
</comment>
<reference evidence="9 10" key="1">
    <citation type="submission" date="2020-12" db="EMBL/GenBank/DDBJ databases">
        <title>Brachybacterium sp. MASK1Z-5, whole genome shotgun sequence.</title>
        <authorList>
            <person name="Tuo L."/>
        </authorList>
    </citation>
    <scope>NUCLEOTIDE SEQUENCE [LARGE SCALE GENOMIC DNA]</scope>
    <source>
        <strain evidence="9 10">MASK1Z-5</strain>
    </source>
</reference>
<dbReference type="GO" id="GO:0032267">
    <property type="term" value="F:tRNA(Ile)-lysidine synthase activity"/>
    <property type="evidence" value="ECO:0007669"/>
    <property type="project" value="UniProtKB-EC"/>
</dbReference>
<comment type="similarity">
    <text evidence="6">Belongs to the tRNA(Ile)-lysidine synthase family.</text>
</comment>
<feature type="binding site" evidence="6">
    <location>
        <begin position="44"/>
        <end position="49"/>
    </location>
    <ligand>
        <name>ATP</name>
        <dbReference type="ChEBI" id="CHEBI:30616"/>
    </ligand>
</feature>
<feature type="domain" description="tRNA(Ile)-lysidine/2-thiocytidine synthase N-terminal" evidence="8">
    <location>
        <begin position="39"/>
        <end position="224"/>
    </location>
</feature>
<keyword evidence="4 6" id="KW-0067">ATP-binding</keyword>
<evidence type="ECO:0000256" key="1">
    <source>
        <dbReference type="ARBA" id="ARBA00022598"/>
    </source>
</evidence>
<keyword evidence="1 6" id="KW-0436">Ligase</keyword>
<evidence type="ECO:0000259" key="8">
    <source>
        <dbReference type="Pfam" id="PF01171"/>
    </source>
</evidence>
<dbReference type="RefSeq" id="WP_200503871.1">
    <property type="nucleotide sequence ID" value="NZ_JAEDAJ010000016.1"/>
</dbReference>
<evidence type="ECO:0000256" key="3">
    <source>
        <dbReference type="ARBA" id="ARBA00022741"/>
    </source>
</evidence>
<dbReference type="CDD" id="cd01992">
    <property type="entry name" value="TilS_N"/>
    <property type="match status" value="1"/>
</dbReference>
<comment type="catalytic activity">
    <reaction evidence="5 6">
        <text>cytidine(34) in tRNA(Ile2) + L-lysine + ATP = lysidine(34) in tRNA(Ile2) + AMP + diphosphate + H(+)</text>
        <dbReference type="Rhea" id="RHEA:43744"/>
        <dbReference type="Rhea" id="RHEA-COMP:10625"/>
        <dbReference type="Rhea" id="RHEA-COMP:10670"/>
        <dbReference type="ChEBI" id="CHEBI:15378"/>
        <dbReference type="ChEBI" id="CHEBI:30616"/>
        <dbReference type="ChEBI" id="CHEBI:32551"/>
        <dbReference type="ChEBI" id="CHEBI:33019"/>
        <dbReference type="ChEBI" id="CHEBI:82748"/>
        <dbReference type="ChEBI" id="CHEBI:83665"/>
        <dbReference type="ChEBI" id="CHEBI:456215"/>
        <dbReference type="EC" id="6.3.4.19"/>
    </reaction>
</comment>
<organism evidence="9 10">
    <name type="scientific">Brachybacterium halotolerans</name>
    <dbReference type="NCBI Taxonomy" id="2795215"/>
    <lineage>
        <taxon>Bacteria</taxon>
        <taxon>Bacillati</taxon>
        <taxon>Actinomycetota</taxon>
        <taxon>Actinomycetes</taxon>
        <taxon>Micrococcales</taxon>
        <taxon>Dermabacteraceae</taxon>
        <taxon>Brachybacterium</taxon>
    </lineage>
</organism>
<evidence type="ECO:0000256" key="5">
    <source>
        <dbReference type="ARBA" id="ARBA00048539"/>
    </source>
</evidence>
<dbReference type="Pfam" id="PF01171">
    <property type="entry name" value="ATP_bind_3"/>
    <property type="match status" value="1"/>
</dbReference>
<dbReference type="Gene3D" id="3.40.50.620">
    <property type="entry name" value="HUPs"/>
    <property type="match status" value="1"/>
</dbReference>
<keyword evidence="3 6" id="KW-0547">Nucleotide-binding</keyword>
<dbReference type="NCBIfam" id="TIGR02432">
    <property type="entry name" value="lysidine_TilS_N"/>
    <property type="match status" value="1"/>
</dbReference>
<dbReference type="InterPro" id="IPR012094">
    <property type="entry name" value="tRNA_Ile_lys_synt"/>
</dbReference>
<proteinExistence type="inferred from homology"/>
<dbReference type="InterPro" id="IPR012795">
    <property type="entry name" value="tRNA_Ile_lys_synt_N"/>
</dbReference>
<keyword evidence="7" id="KW-0175">Coiled coil</keyword>
<sequence length="366" mass="38832">MAGPPRVVARARSAVRAALLARLADLADATGGGALSPRVLVGLSGGADSLALLTTTCWVGARLGLETEAVIVDHGLQERSASVAERARAQAERLGASAVHVLAVHVDPDAPGGVENAARDARHEALETLLEQRGGLALLLGHTLDDQAEQVLMALARGAGPRALAGIPAARGPLLRPFLGDGRDETTAVSRADTEEICRVHDLEWWEDPMNADTSLLRARVRHRVLPVLREELGDQISQNLARSAALVRPDSDMLDADAAALRESLERDLGELEEEGDVLALDVHALAAAPTPLRTRVLRDASRLAERRGGAPSDKSLLRRHVLAADALVVSWHGQAASPLPGRIEVARRDGLLVWRRSRDGGARA</sequence>
<keyword evidence="2 6" id="KW-0819">tRNA processing</keyword>
<dbReference type="EMBL" id="JAEDAJ010000016">
    <property type="protein sequence ID" value="MBK0332985.1"/>
    <property type="molecule type" value="Genomic_DNA"/>
</dbReference>
<keyword evidence="6" id="KW-0963">Cytoplasm</keyword>
<comment type="subcellular location">
    <subcellularLocation>
        <location evidence="6">Cytoplasm</location>
    </subcellularLocation>
</comment>
<dbReference type="EC" id="6.3.4.19" evidence="6"/>
<dbReference type="HAMAP" id="MF_01161">
    <property type="entry name" value="tRNA_Ile_lys_synt"/>
    <property type="match status" value="1"/>
</dbReference>
<dbReference type="SUPFAM" id="SSF82829">
    <property type="entry name" value="MesJ substrate recognition domain-like"/>
    <property type="match status" value="1"/>
</dbReference>
<dbReference type="Proteomes" id="UP000612352">
    <property type="component" value="Unassembled WGS sequence"/>
</dbReference>
<comment type="domain">
    <text evidence="6">The N-terminal region contains the highly conserved SGGXDS motif, predicted to be a P-loop motif involved in ATP binding.</text>
</comment>
<dbReference type="InterPro" id="IPR011063">
    <property type="entry name" value="TilS/TtcA_N"/>
</dbReference>
<keyword evidence="10" id="KW-1185">Reference proteome</keyword>
<evidence type="ECO:0000313" key="10">
    <source>
        <dbReference type="Proteomes" id="UP000612352"/>
    </source>
</evidence>
<dbReference type="PANTHER" id="PTHR43033">
    <property type="entry name" value="TRNA(ILE)-LYSIDINE SYNTHASE-RELATED"/>
    <property type="match status" value="1"/>
</dbReference>